<feature type="non-terminal residue" evidence="2">
    <location>
        <position position="94"/>
    </location>
</feature>
<evidence type="ECO:0000259" key="1">
    <source>
        <dbReference type="Pfam" id="PF08100"/>
    </source>
</evidence>
<feature type="non-terminal residue" evidence="2">
    <location>
        <position position="1"/>
    </location>
</feature>
<protein>
    <recommendedName>
        <fullName evidence="1">O-methyltransferase dimerisation domain-containing protein</fullName>
    </recommendedName>
</protein>
<feature type="domain" description="O-methyltransferase dimerisation" evidence="1">
    <location>
        <begin position="35"/>
        <end position="87"/>
    </location>
</feature>
<name>A0A8S3J7X2_9BILA</name>
<gene>
    <name evidence="2" type="ORF">GIL414_LOCUS80080</name>
    <name evidence="3" type="ORF">SMN809_LOCUS84047</name>
</gene>
<dbReference type="Proteomes" id="UP000681720">
    <property type="component" value="Unassembled WGS sequence"/>
</dbReference>
<dbReference type="Gene3D" id="1.10.10.10">
    <property type="entry name" value="Winged helix-like DNA-binding domain superfamily/Winged helix DNA-binding domain"/>
    <property type="match status" value="1"/>
</dbReference>
<dbReference type="InterPro" id="IPR012967">
    <property type="entry name" value="COMT_dimerisation"/>
</dbReference>
<dbReference type="EMBL" id="CAJOBJ010354002">
    <property type="protein sequence ID" value="CAF5211844.1"/>
    <property type="molecule type" value="Genomic_DNA"/>
</dbReference>
<comment type="caution">
    <text evidence="2">The sequence shown here is derived from an EMBL/GenBank/DDBJ whole genome shotgun (WGS) entry which is preliminary data.</text>
</comment>
<dbReference type="AlphaFoldDB" id="A0A8S3J7X2"/>
<evidence type="ECO:0000313" key="3">
    <source>
        <dbReference type="EMBL" id="CAF5224934.1"/>
    </source>
</evidence>
<sequence>MAESKNTIVHSPLELKGLAKYLSLTCHRALERGVWTFCELGIADIMADYQAPITAKQLSQLNGNTWNAEFLYRLLRVIADVDIVKEIINNDNDN</sequence>
<dbReference type="Pfam" id="PF08100">
    <property type="entry name" value="Dimerisation"/>
    <property type="match status" value="1"/>
</dbReference>
<evidence type="ECO:0000313" key="4">
    <source>
        <dbReference type="Proteomes" id="UP000681720"/>
    </source>
</evidence>
<reference evidence="2" key="1">
    <citation type="submission" date="2021-02" db="EMBL/GenBank/DDBJ databases">
        <authorList>
            <person name="Nowell W R."/>
        </authorList>
    </citation>
    <scope>NUCLEOTIDE SEQUENCE</scope>
</reference>
<proteinExistence type="predicted"/>
<dbReference type="Proteomes" id="UP000676336">
    <property type="component" value="Unassembled WGS sequence"/>
</dbReference>
<dbReference type="EMBL" id="CAJOBI010358077">
    <property type="protein sequence ID" value="CAF5224934.1"/>
    <property type="molecule type" value="Genomic_DNA"/>
</dbReference>
<dbReference type="SUPFAM" id="SSF46785">
    <property type="entry name" value="Winged helix' DNA-binding domain"/>
    <property type="match status" value="1"/>
</dbReference>
<accession>A0A8S3J7X2</accession>
<dbReference type="InterPro" id="IPR036390">
    <property type="entry name" value="WH_DNA-bd_sf"/>
</dbReference>
<organism evidence="2 4">
    <name type="scientific">Rotaria magnacalcarata</name>
    <dbReference type="NCBI Taxonomy" id="392030"/>
    <lineage>
        <taxon>Eukaryota</taxon>
        <taxon>Metazoa</taxon>
        <taxon>Spiralia</taxon>
        <taxon>Gnathifera</taxon>
        <taxon>Rotifera</taxon>
        <taxon>Eurotatoria</taxon>
        <taxon>Bdelloidea</taxon>
        <taxon>Philodinida</taxon>
        <taxon>Philodinidae</taxon>
        <taxon>Rotaria</taxon>
    </lineage>
</organism>
<evidence type="ECO:0000313" key="2">
    <source>
        <dbReference type="EMBL" id="CAF5211844.1"/>
    </source>
</evidence>
<dbReference type="InterPro" id="IPR036388">
    <property type="entry name" value="WH-like_DNA-bd_sf"/>
</dbReference>